<name>A0A976ICR4_BRELC</name>
<dbReference type="GO" id="GO:0016925">
    <property type="term" value="P:protein sumoylation"/>
    <property type="evidence" value="ECO:0007669"/>
    <property type="project" value="TreeGrafter"/>
</dbReference>
<dbReference type="InterPro" id="IPR013083">
    <property type="entry name" value="Znf_RING/FYVE/PHD"/>
</dbReference>
<dbReference type="RefSeq" id="XP_067817042.1">
    <property type="nucleotide sequence ID" value="XM_067964991.1"/>
</dbReference>
<feature type="region of interest" description="Disordered" evidence="11">
    <location>
        <begin position="688"/>
        <end position="718"/>
    </location>
</feature>
<sequence>MSETPPQMLDLRARLNQLRMPELRNILVDLNLARSGRKSELVERIAIEMESFADKARGTTSAGFYNERFAAGMRSIDQQTQGRTSCLPFPQATQASYRTVVPQIPGIFGPLEPTAPPARPIPAPIYAHNSTTQAPVSYGSTGAASLGAGVVSLTSGVDLYNPTQLAALNGARCFCASQGVSGKVIKCVDCGLDVHAKCHQLITLNGDWHCEKCRSTTYDPFYRVQKTVLDPNFVRFAKPVSSFRVEYYITDNDLNDMYAKRDPKPGLMTPGSLELQLRCFAIKEDLASGHCWPASTQLSVNGFGVPITQRAPPGHANPSKVLRELPANIFQYSRVGRNVVDIRTSGNPSVFAVMVQIVEVRDINDLVDEVQMASNNWSYESAKQEVIKSFGSEDEDDVVAYVTMLSVRCPLGLCVINLPARGLHCKHLQCFDLRTFLLFSKKARSKAWRCTVCHKYIKASDLRIDPFLKKLLLEVQGEEELEEVEIFPDGSWRRRLEEESVTEPPAKKVKAEHSETLNTATNVSASLVPAPINDAPGSSAMAPVEIDLLSSDDDDGIEATTACRAATVTTSAPILLDDDIDILTVTSDAWDTSSALVPASALTNTTSDGNCGEYFPFPLDENLFPPSANSTSIASSWMPSVPASTVVSSMTPSASTAANLAAPVAMLPTHDLLSQAESNLASSMASLSRNHKVNNPFDQRHRRYARPTPKPTTMPSGMDIICLLDSDSD</sequence>
<keyword evidence="4" id="KW-0808">Transferase</keyword>
<dbReference type="InterPro" id="IPR004181">
    <property type="entry name" value="Znf_MIZ"/>
</dbReference>
<evidence type="ECO:0000256" key="5">
    <source>
        <dbReference type="ARBA" id="ARBA00022723"/>
    </source>
</evidence>
<dbReference type="GO" id="GO:0061665">
    <property type="term" value="F:SUMO ligase activity"/>
    <property type="evidence" value="ECO:0007669"/>
    <property type="project" value="TreeGrafter"/>
</dbReference>
<dbReference type="GeneID" id="94350662"/>
<dbReference type="Gene3D" id="2.60.120.780">
    <property type="entry name" value="PINIT domain"/>
    <property type="match status" value="1"/>
</dbReference>
<evidence type="ECO:0000256" key="7">
    <source>
        <dbReference type="ARBA" id="ARBA00022786"/>
    </source>
</evidence>
<feature type="domain" description="SAP" evidence="12">
    <location>
        <begin position="15"/>
        <end position="49"/>
    </location>
</feature>
<dbReference type="Pfam" id="PF25527">
    <property type="entry name" value="GBD-like_ZMIZ1_ZMIZ2"/>
    <property type="match status" value="1"/>
</dbReference>
<dbReference type="PANTHER" id="PTHR10782:SF4">
    <property type="entry name" value="TONALLI, ISOFORM E"/>
    <property type="match status" value="1"/>
</dbReference>
<evidence type="ECO:0000256" key="6">
    <source>
        <dbReference type="ARBA" id="ARBA00022771"/>
    </source>
</evidence>
<protein>
    <recommendedName>
        <fullName evidence="16">SUMO ligase</fullName>
    </recommendedName>
</protein>
<dbReference type="AlphaFoldDB" id="A0A976ICR4"/>
<dbReference type="PANTHER" id="PTHR10782">
    <property type="entry name" value="ZINC FINGER MIZ DOMAIN-CONTAINING PROTEIN"/>
    <property type="match status" value="1"/>
</dbReference>
<dbReference type="Proteomes" id="UP000294530">
    <property type="component" value="Unassembled WGS sequence"/>
</dbReference>
<dbReference type="GO" id="GO:0008270">
    <property type="term" value="F:zinc ion binding"/>
    <property type="evidence" value="ECO:0007669"/>
    <property type="project" value="UniProtKB-KW"/>
</dbReference>
<dbReference type="InterPro" id="IPR003034">
    <property type="entry name" value="SAP_dom"/>
</dbReference>
<dbReference type="PROSITE" id="PS51044">
    <property type="entry name" value="ZF_SP_RING"/>
    <property type="match status" value="1"/>
</dbReference>
<keyword evidence="7" id="KW-0833">Ubl conjugation pathway</keyword>
<dbReference type="InterPro" id="IPR036361">
    <property type="entry name" value="SAP_dom_sf"/>
</dbReference>
<dbReference type="InterPro" id="IPR011011">
    <property type="entry name" value="Znf_FYVE_PHD"/>
</dbReference>
<dbReference type="SUPFAM" id="SSF68906">
    <property type="entry name" value="SAP domain"/>
    <property type="match status" value="1"/>
</dbReference>
<dbReference type="EMBL" id="SHOA02000013">
    <property type="protein sequence ID" value="TDH67543.1"/>
    <property type="molecule type" value="Genomic_DNA"/>
</dbReference>
<comment type="caution">
    <text evidence="14">The sequence shown here is derived from an EMBL/GenBank/DDBJ whole genome shotgun (WGS) entry which is preliminary data.</text>
</comment>
<evidence type="ECO:0000256" key="9">
    <source>
        <dbReference type="ARBA" id="ARBA00023242"/>
    </source>
</evidence>
<dbReference type="InterPro" id="IPR038654">
    <property type="entry name" value="PINIT_sf"/>
</dbReference>
<comment type="subcellular location">
    <subcellularLocation>
        <location evidence="1">Nucleus</location>
    </subcellularLocation>
</comment>
<evidence type="ECO:0000256" key="4">
    <source>
        <dbReference type="ARBA" id="ARBA00022679"/>
    </source>
</evidence>
<dbReference type="SUPFAM" id="SSF57903">
    <property type="entry name" value="FYVE/PHD zinc finger"/>
    <property type="match status" value="1"/>
</dbReference>
<gene>
    <name evidence="14" type="ORF">CCR75_006926</name>
</gene>
<comment type="similarity">
    <text evidence="3">Belongs to the PIAS family.</text>
</comment>
<dbReference type="KEGG" id="blac:94350662"/>
<dbReference type="InterPro" id="IPR057847">
    <property type="entry name" value="ZMIZ1/ZMIZ2_GBD-like"/>
</dbReference>
<evidence type="ECO:0000256" key="11">
    <source>
        <dbReference type="SAM" id="MobiDB-lite"/>
    </source>
</evidence>
<evidence type="ECO:0000256" key="8">
    <source>
        <dbReference type="ARBA" id="ARBA00022833"/>
    </source>
</evidence>
<evidence type="ECO:0000256" key="3">
    <source>
        <dbReference type="ARBA" id="ARBA00005383"/>
    </source>
</evidence>
<evidence type="ECO:0000256" key="10">
    <source>
        <dbReference type="PROSITE-ProRule" id="PRU00452"/>
    </source>
</evidence>
<reference evidence="14 15" key="1">
    <citation type="journal article" date="2021" name="Genome Biol.">
        <title>AFLAP: assembly-free linkage analysis pipeline using k-mers from genome sequencing data.</title>
        <authorList>
            <person name="Fletcher K."/>
            <person name="Zhang L."/>
            <person name="Gil J."/>
            <person name="Han R."/>
            <person name="Cavanaugh K."/>
            <person name="Michelmore R."/>
        </authorList>
    </citation>
    <scope>NUCLEOTIDE SEQUENCE [LARGE SCALE GENOMIC DNA]</scope>
    <source>
        <strain evidence="14 15">SF5</strain>
    </source>
</reference>
<organism evidence="14 15">
    <name type="scientific">Bremia lactucae</name>
    <name type="common">Lettuce downy mildew</name>
    <dbReference type="NCBI Taxonomy" id="4779"/>
    <lineage>
        <taxon>Eukaryota</taxon>
        <taxon>Sar</taxon>
        <taxon>Stramenopiles</taxon>
        <taxon>Oomycota</taxon>
        <taxon>Peronosporomycetes</taxon>
        <taxon>Peronosporales</taxon>
        <taxon>Peronosporaceae</taxon>
        <taxon>Bremia</taxon>
    </lineage>
</organism>
<keyword evidence="6 10" id="KW-0863">Zinc-finger</keyword>
<evidence type="ECO:0000256" key="2">
    <source>
        <dbReference type="ARBA" id="ARBA00004718"/>
    </source>
</evidence>
<dbReference type="GO" id="GO:0000785">
    <property type="term" value="C:chromatin"/>
    <property type="evidence" value="ECO:0007669"/>
    <property type="project" value="TreeGrafter"/>
</dbReference>
<dbReference type="CDD" id="cd16650">
    <property type="entry name" value="SP-RING_PIAS-like"/>
    <property type="match status" value="1"/>
</dbReference>
<evidence type="ECO:0000256" key="1">
    <source>
        <dbReference type="ARBA" id="ARBA00004123"/>
    </source>
</evidence>
<dbReference type="Pfam" id="PF02037">
    <property type="entry name" value="SAP"/>
    <property type="match status" value="1"/>
</dbReference>
<dbReference type="GO" id="GO:0005634">
    <property type="term" value="C:nucleus"/>
    <property type="evidence" value="ECO:0007669"/>
    <property type="project" value="UniProtKB-SubCell"/>
</dbReference>
<dbReference type="Pfam" id="PF02891">
    <property type="entry name" value="zf-MIZ"/>
    <property type="match status" value="1"/>
</dbReference>
<evidence type="ECO:0000259" key="13">
    <source>
        <dbReference type="PROSITE" id="PS51044"/>
    </source>
</evidence>
<dbReference type="PROSITE" id="PS50800">
    <property type="entry name" value="SAP"/>
    <property type="match status" value="1"/>
</dbReference>
<dbReference type="OrthoDB" id="27975at2759"/>
<keyword evidence="5" id="KW-0479">Metal-binding</keyword>
<keyword evidence="9" id="KW-0539">Nucleus</keyword>
<accession>A0A976ICR4</accession>
<keyword evidence="8" id="KW-0862">Zinc</keyword>
<feature type="domain" description="SP-RING-type" evidence="13">
    <location>
        <begin position="394"/>
        <end position="477"/>
    </location>
</feature>
<evidence type="ECO:0000313" key="14">
    <source>
        <dbReference type="EMBL" id="TDH67543.1"/>
    </source>
</evidence>
<evidence type="ECO:0000259" key="12">
    <source>
        <dbReference type="PROSITE" id="PS50800"/>
    </source>
</evidence>
<evidence type="ECO:0008006" key="16">
    <source>
        <dbReference type="Google" id="ProtNLM"/>
    </source>
</evidence>
<proteinExistence type="inferred from homology"/>
<dbReference type="Gene3D" id="3.30.40.10">
    <property type="entry name" value="Zinc/RING finger domain, C3HC4 (zinc finger)"/>
    <property type="match status" value="1"/>
</dbReference>
<evidence type="ECO:0000313" key="15">
    <source>
        <dbReference type="Proteomes" id="UP000294530"/>
    </source>
</evidence>
<keyword evidence="15" id="KW-1185">Reference proteome</keyword>
<comment type="pathway">
    <text evidence="2">Protein modification; protein sumoylation.</text>
</comment>